<sequence length="692" mass="74816">MAADGNSSQPGRAFDASEPVLNAIRPPAAARIWTVSAPVGNFVNRTELVAAVTALATTPRSRPPVLAIHGVPGSGKTSVLRRLADAVEEYFDHAIELDLEQIPGGAMADVLGSALSDLGVDLAAVPPDLRSRRSRFLAVTDRRRVLVLVDGATDAAQISQLTPNSSAAMVIAAGNIRLDDLALDGATVRRLGGLDAEHGLELMSTILGADRLAGQNDAVDRLVTLCSGSPLGLKIAARQLQLEPELSVEHLVADLESRVHDAEPTPARAGIRHSLTAIFDSFEDVMRKDVAMTYRALGTVPADRWPKETITALLAETTVDVGAALSELVRLDLLQLTDGGYRMLSLVRSHAERAGWSTDTGLRDAGRARMIRSWRSLAVAADHAVQRDRFRVTPTDLEAGSPAFADAQDAMRWFETWHDALLEVIVGAAAQGLDTEAWQIFEACWPFHTSHNLYHEWIKAGTVAVESAERSADRRAEARMRCYRARAWMEQGDLGQAEADIQAATELSNIVDDRALRASVLDFEGQLRARYGDAASALAAFDESLRLNEELGDRRGIALQSQFRGRCLNQLGRYDEALAALNRAEQLITGLGDHRAESRILHSKARVFRALRRSDDAVEALNDALRRVAPLGQTTLVVAPLELLRQLAQEAGDAVAETSYLTKLQSIFAATDDPRGTAVGQRLTELGHLGGT</sequence>
<comment type="caution">
    <text evidence="2">The sequence shown here is derived from an EMBL/GenBank/DDBJ whole genome shotgun (WGS) entry which is preliminary data.</text>
</comment>
<reference evidence="2 3" key="1">
    <citation type="submission" date="2020-08" db="EMBL/GenBank/DDBJ databases">
        <title>Sequencing the genomes of 1000 actinobacteria strains.</title>
        <authorList>
            <person name="Klenk H.-P."/>
        </authorList>
    </citation>
    <scope>NUCLEOTIDE SEQUENCE [LARGE SCALE GENOMIC DNA]</scope>
    <source>
        <strain evidence="2 3">DSM 17294</strain>
    </source>
</reference>
<dbReference type="InterPro" id="IPR003593">
    <property type="entry name" value="AAA+_ATPase"/>
</dbReference>
<dbReference type="SUPFAM" id="SSF52540">
    <property type="entry name" value="P-loop containing nucleoside triphosphate hydrolases"/>
    <property type="match status" value="1"/>
</dbReference>
<dbReference type="RefSeq" id="WP_184831162.1">
    <property type="nucleotide sequence ID" value="NZ_BAAAVN010000005.1"/>
</dbReference>
<dbReference type="Gene3D" id="3.40.50.300">
    <property type="entry name" value="P-loop containing nucleotide triphosphate hydrolases"/>
    <property type="match status" value="1"/>
</dbReference>
<dbReference type="SMART" id="SM00028">
    <property type="entry name" value="TPR"/>
    <property type="match status" value="4"/>
</dbReference>
<dbReference type="SUPFAM" id="SSF48452">
    <property type="entry name" value="TPR-like"/>
    <property type="match status" value="1"/>
</dbReference>
<feature type="domain" description="AAA+ ATPase" evidence="1">
    <location>
        <begin position="62"/>
        <end position="197"/>
    </location>
</feature>
<name>A0A841DKI8_9ACTN</name>
<keyword evidence="3" id="KW-1185">Reference proteome</keyword>
<evidence type="ECO:0000259" key="1">
    <source>
        <dbReference type="SMART" id="SM00382"/>
    </source>
</evidence>
<dbReference type="InterPro" id="IPR027417">
    <property type="entry name" value="P-loop_NTPase"/>
</dbReference>
<protein>
    <submittedName>
        <fullName evidence="2">Tetratricopeptide (TPR) repeat protein</fullName>
    </submittedName>
</protein>
<dbReference type="Pfam" id="PF13424">
    <property type="entry name" value="TPR_12"/>
    <property type="match status" value="1"/>
</dbReference>
<dbReference type="Proteomes" id="UP000558997">
    <property type="component" value="Unassembled WGS sequence"/>
</dbReference>
<evidence type="ECO:0000313" key="2">
    <source>
        <dbReference type="EMBL" id="MBB5977296.1"/>
    </source>
</evidence>
<dbReference type="SMART" id="SM00382">
    <property type="entry name" value="AAA"/>
    <property type="match status" value="1"/>
</dbReference>
<dbReference type="PANTHER" id="PTHR22845:SF5">
    <property type="entry name" value="APOPTOTIC PROTEASE-ACTIVATING FACTOR 1"/>
    <property type="match status" value="1"/>
</dbReference>
<dbReference type="AlphaFoldDB" id="A0A841DKI8"/>
<dbReference type="EMBL" id="JACHNF010000001">
    <property type="protein sequence ID" value="MBB5977296.1"/>
    <property type="molecule type" value="Genomic_DNA"/>
</dbReference>
<dbReference type="PANTHER" id="PTHR22845">
    <property type="entry name" value="APOPTOTIC PROTEASE-ACTIVATING FACTOR 1"/>
    <property type="match status" value="1"/>
</dbReference>
<organism evidence="2 3">
    <name type="scientific">Kribbella solani</name>
    <dbReference type="NCBI Taxonomy" id="236067"/>
    <lineage>
        <taxon>Bacteria</taxon>
        <taxon>Bacillati</taxon>
        <taxon>Actinomycetota</taxon>
        <taxon>Actinomycetes</taxon>
        <taxon>Propionibacteriales</taxon>
        <taxon>Kribbellaceae</taxon>
        <taxon>Kribbella</taxon>
    </lineage>
</organism>
<gene>
    <name evidence="2" type="ORF">HDA44_000637</name>
</gene>
<dbReference type="Gene3D" id="1.25.40.10">
    <property type="entry name" value="Tetratricopeptide repeat domain"/>
    <property type="match status" value="1"/>
</dbReference>
<evidence type="ECO:0000313" key="3">
    <source>
        <dbReference type="Proteomes" id="UP000558997"/>
    </source>
</evidence>
<proteinExistence type="predicted"/>
<dbReference type="PRINTS" id="PR00364">
    <property type="entry name" value="DISEASERSIST"/>
</dbReference>
<dbReference type="InterPro" id="IPR011990">
    <property type="entry name" value="TPR-like_helical_dom_sf"/>
</dbReference>
<accession>A0A841DKI8</accession>
<dbReference type="InterPro" id="IPR019734">
    <property type="entry name" value="TPR_rpt"/>
</dbReference>